<feature type="lipid moiety-binding region" description="Phosphatidylserine amidated glycine; alternate" evidence="5">
    <location>
        <position position="116"/>
    </location>
</feature>
<dbReference type="PANTHER" id="PTHR10969">
    <property type="entry name" value="MICROTUBULE-ASSOCIATED PROTEINS 1A/1B LIGHT CHAIN 3-RELATED"/>
    <property type="match status" value="1"/>
</dbReference>
<protein>
    <recommendedName>
        <fullName evidence="11">Autophagy-related protein</fullName>
    </recommendedName>
</protein>
<keyword evidence="10" id="KW-1185">Reference proteome</keyword>
<dbReference type="SUPFAM" id="SSF54236">
    <property type="entry name" value="Ubiquitin-like"/>
    <property type="match status" value="1"/>
</dbReference>
<accession>A0A814LDP3</accession>
<dbReference type="FunFam" id="3.10.20.90:FF:000396">
    <property type="entry name" value="GABARAPL2 isoform 2"/>
    <property type="match status" value="1"/>
</dbReference>
<evidence type="ECO:0008006" key="11">
    <source>
        <dbReference type="Google" id="ProtNLM"/>
    </source>
</evidence>
<comment type="caution">
    <text evidence="8">The sequence shown here is derived from an EMBL/GenBank/DDBJ whole genome shotgun (WGS) entry which is preliminary data.</text>
</comment>
<sequence length="123" mass="14321">MKFRFKEETPAEQRRQEAEKIRAKYPERIPVVVERVPKSQIPEIDKRKFLVPNDITMAQFMWIIRKRIQLAPEKAIFLFVDKTIPQSSSTMGQIYADHKDEDGFLYIAYGGENTFGGELKVGV</sequence>
<evidence type="ECO:0000256" key="4">
    <source>
        <dbReference type="ARBA" id="ARBA00023288"/>
    </source>
</evidence>
<evidence type="ECO:0000256" key="7">
    <source>
        <dbReference type="SAM" id="MobiDB-lite"/>
    </source>
</evidence>
<dbReference type="Proteomes" id="UP000681722">
    <property type="component" value="Unassembled WGS sequence"/>
</dbReference>
<reference evidence="8" key="1">
    <citation type="submission" date="2021-02" db="EMBL/GenBank/DDBJ databases">
        <authorList>
            <person name="Nowell W R."/>
        </authorList>
    </citation>
    <scope>NUCLEOTIDE SEQUENCE</scope>
</reference>
<evidence type="ECO:0000256" key="5">
    <source>
        <dbReference type="PIRSR" id="PIRSR604241-50"/>
    </source>
</evidence>
<dbReference type="GO" id="GO:0006914">
    <property type="term" value="P:autophagy"/>
    <property type="evidence" value="ECO:0007669"/>
    <property type="project" value="UniProtKB-KW"/>
</dbReference>
<dbReference type="AlphaFoldDB" id="A0A814LDP3"/>
<dbReference type="InterPro" id="IPR029071">
    <property type="entry name" value="Ubiquitin-like_domsf"/>
</dbReference>
<dbReference type="Proteomes" id="UP000663829">
    <property type="component" value="Unassembled WGS sequence"/>
</dbReference>
<dbReference type="GO" id="GO:0016020">
    <property type="term" value="C:membrane"/>
    <property type="evidence" value="ECO:0007669"/>
    <property type="project" value="UniProtKB-SubCell"/>
</dbReference>
<feature type="region of interest" description="Disordered" evidence="7">
    <location>
        <begin position="1"/>
        <end position="20"/>
    </location>
</feature>
<comment type="subcellular location">
    <subcellularLocation>
        <location evidence="1">Membrane</location>
    </subcellularLocation>
</comment>
<organism evidence="8 10">
    <name type="scientific">Didymodactylos carnosus</name>
    <dbReference type="NCBI Taxonomy" id="1234261"/>
    <lineage>
        <taxon>Eukaryota</taxon>
        <taxon>Metazoa</taxon>
        <taxon>Spiralia</taxon>
        <taxon>Gnathifera</taxon>
        <taxon>Rotifera</taxon>
        <taxon>Eurotatoria</taxon>
        <taxon>Bdelloidea</taxon>
        <taxon>Philodinida</taxon>
        <taxon>Philodinidae</taxon>
        <taxon>Didymodactylos</taxon>
    </lineage>
</organism>
<evidence type="ECO:0000313" key="8">
    <source>
        <dbReference type="EMBL" id="CAF1062875.1"/>
    </source>
</evidence>
<evidence type="ECO:0000256" key="3">
    <source>
        <dbReference type="ARBA" id="ARBA00023136"/>
    </source>
</evidence>
<dbReference type="EMBL" id="CAJNOQ010004513">
    <property type="protein sequence ID" value="CAF1062875.1"/>
    <property type="molecule type" value="Genomic_DNA"/>
</dbReference>
<dbReference type="EMBL" id="CAJOBC010004513">
    <property type="protein sequence ID" value="CAF3830943.1"/>
    <property type="molecule type" value="Genomic_DNA"/>
</dbReference>
<dbReference type="Gene3D" id="3.10.20.90">
    <property type="entry name" value="Phosphatidylinositol 3-kinase Catalytic Subunit, Chain A, domain 1"/>
    <property type="match status" value="1"/>
</dbReference>
<evidence type="ECO:0000256" key="1">
    <source>
        <dbReference type="ARBA" id="ARBA00004370"/>
    </source>
</evidence>
<keyword evidence="3" id="KW-0472">Membrane</keyword>
<evidence type="ECO:0000256" key="6">
    <source>
        <dbReference type="RuleBase" id="RU004384"/>
    </source>
</evidence>
<comment type="similarity">
    <text evidence="2 6">Belongs to the ATG8 family.</text>
</comment>
<keyword evidence="4 5" id="KW-0449">Lipoprotein</keyword>
<evidence type="ECO:0000256" key="2">
    <source>
        <dbReference type="ARBA" id="ARBA00007293"/>
    </source>
</evidence>
<dbReference type="OrthoDB" id="6738456at2759"/>
<keyword evidence="6" id="KW-0072">Autophagy</keyword>
<evidence type="ECO:0000313" key="9">
    <source>
        <dbReference type="EMBL" id="CAF3830943.1"/>
    </source>
</evidence>
<dbReference type="InterPro" id="IPR004241">
    <property type="entry name" value="Atg8-like"/>
</dbReference>
<gene>
    <name evidence="8" type="ORF">GPM918_LOCUS16871</name>
    <name evidence="9" type="ORF">SRO942_LOCUS16870</name>
</gene>
<evidence type="ECO:0000313" key="10">
    <source>
        <dbReference type="Proteomes" id="UP000663829"/>
    </source>
</evidence>
<dbReference type="CDD" id="cd17163">
    <property type="entry name" value="Ubl_ATG8_GABARAPL2"/>
    <property type="match status" value="1"/>
</dbReference>
<name>A0A814LDP3_9BILA</name>
<dbReference type="Pfam" id="PF02991">
    <property type="entry name" value="ATG8"/>
    <property type="match status" value="1"/>
</dbReference>
<proteinExistence type="inferred from homology"/>